<feature type="compositionally biased region" description="Low complexity" evidence="1">
    <location>
        <begin position="74"/>
        <end position="85"/>
    </location>
</feature>
<sequence>MPKSHNNSIENLSTPNDLSKNDSDLDSKTFSASNEISEADEVIIPEFLFREESPLPPVSDPSELINSSERNEPTESNPPESPISSAGSSTILEVGVEPNHSLNAETADFIVEIDEILNEHISEPDVRSFFMHVKAIAQNGFKKEELLDTFLNFLESTSICVAKYTMPNFNLWKPEGLYFYYYDIVYLSMKPLVEKYLDNEKHNLTKYAQKVLATSIYLSVGCNILMQLVHTYETTYETYEHDGGFELFKEIYFKGTNFWSTMAQGMEMVNLIATICAEKESLGVQVINNITGVLSPGLNLMTYGVLTRNLITNQGLTNSLKTILEAVLPAAFSSIVDSTRGAFSIVKKITNLITAYWNRPQEINENTPLLNNDSVSSNNQQRLLANHRKQNLQRQQQNLAQQAQLSPDNTSVNDDLVEVHSIK</sequence>
<dbReference type="RefSeq" id="WP_047791843.1">
    <property type="nucleotide sequence ID" value="NZ_CP011856.1"/>
</dbReference>
<dbReference type="PATRIC" id="fig|743698.3.peg.1117"/>
<feature type="compositionally biased region" description="Polar residues" evidence="1">
    <location>
        <begin position="1"/>
        <end position="15"/>
    </location>
</feature>
<feature type="region of interest" description="Disordered" evidence="1">
    <location>
        <begin position="1"/>
        <end position="36"/>
    </location>
</feature>
<reference evidence="3" key="2">
    <citation type="submission" date="2015-06" db="EMBL/GenBank/DDBJ databases">
        <title>Complete genome sequence of Spiroplasma eriocheiris TDA-040725-5 (DSM 21848).</title>
        <authorList>
            <person name="Lo W.-S."/>
            <person name="Kuo C.-H."/>
        </authorList>
    </citation>
    <scope>NUCLEOTIDE SEQUENCE [LARGE SCALE GENOMIC DNA]</scope>
    <source>
        <strain evidence="3">TDA-040725-5</strain>
    </source>
</reference>
<protein>
    <submittedName>
        <fullName evidence="2">Uncharacterized protein</fullName>
    </submittedName>
</protein>
<keyword evidence="3" id="KW-1185">Reference proteome</keyword>
<evidence type="ECO:0000313" key="3">
    <source>
        <dbReference type="Proteomes" id="UP000035661"/>
    </source>
</evidence>
<organism evidence="2 3">
    <name type="scientific">Spiroplasma eriocheiris</name>
    <dbReference type="NCBI Taxonomy" id="315358"/>
    <lineage>
        <taxon>Bacteria</taxon>
        <taxon>Bacillati</taxon>
        <taxon>Mycoplasmatota</taxon>
        <taxon>Mollicutes</taxon>
        <taxon>Entomoplasmatales</taxon>
        <taxon>Spiroplasmataceae</taxon>
        <taxon>Spiroplasma</taxon>
    </lineage>
</organism>
<accession>A0A0H3XM38</accession>
<dbReference type="EMBL" id="CP011856">
    <property type="protein sequence ID" value="AKM54659.1"/>
    <property type="molecule type" value="Genomic_DNA"/>
</dbReference>
<evidence type="ECO:0000313" key="2">
    <source>
        <dbReference type="EMBL" id="AKM54659.1"/>
    </source>
</evidence>
<dbReference type="AlphaFoldDB" id="A0A0H3XM38"/>
<dbReference type="Proteomes" id="UP000035661">
    <property type="component" value="Chromosome"/>
</dbReference>
<dbReference type="KEGG" id="seri:SERIO_v1c11060"/>
<evidence type="ECO:0000256" key="1">
    <source>
        <dbReference type="SAM" id="MobiDB-lite"/>
    </source>
</evidence>
<gene>
    <name evidence="2" type="ORF">SERIO_v1c11060</name>
</gene>
<proteinExistence type="predicted"/>
<reference evidence="2 3" key="1">
    <citation type="journal article" date="2015" name="Genome Biol. Evol.">
        <title>Found and Lost: The Fates of Horizontally Acquired Genes in Arthropod-Symbiotic Spiroplasma.</title>
        <authorList>
            <person name="Lo W.S."/>
            <person name="Gasparich G.E."/>
            <person name="Kuo C.H."/>
        </authorList>
    </citation>
    <scope>NUCLEOTIDE SEQUENCE [LARGE SCALE GENOMIC DNA]</scope>
    <source>
        <strain evidence="3">TDA-040725-5</strain>
    </source>
</reference>
<name>A0A0H3XM38_9MOLU</name>
<dbReference type="STRING" id="315358.SERIO_v1c11060"/>
<feature type="region of interest" description="Disordered" evidence="1">
    <location>
        <begin position="48"/>
        <end position="87"/>
    </location>
</feature>